<gene>
    <name evidence="2" type="ORF">ABEG18_26035</name>
</gene>
<dbReference type="Gene3D" id="3.10.620.30">
    <property type="match status" value="1"/>
</dbReference>
<dbReference type="AlphaFoldDB" id="A0AAU7JG31"/>
<proteinExistence type="predicted"/>
<dbReference type="InterPro" id="IPR013589">
    <property type="entry name" value="Bac_transglu_N"/>
</dbReference>
<dbReference type="InterPro" id="IPR038765">
    <property type="entry name" value="Papain-like_cys_pep_sf"/>
</dbReference>
<dbReference type="PANTHER" id="PTHR33490:SF7">
    <property type="entry name" value="BLR2979 PROTEIN"/>
    <property type="match status" value="1"/>
</dbReference>
<dbReference type="SMART" id="SM00460">
    <property type="entry name" value="TGc"/>
    <property type="match status" value="1"/>
</dbReference>
<dbReference type="RefSeq" id="WP_406855935.1">
    <property type="nucleotide sequence ID" value="NZ_CP157484.1"/>
</dbReference>
<dbReference type="InterPro" id="IPR002931">
    <property type="entry name" value="Transglutaminase-like"/>
</dbReference>
<accession>A0AAU7JG31</accession>
<evidence type="ECO:0000313" key="2">
    <source>
        <dbReference type="EMBL" id="XBO39095.1"/>
    </source>
</evidence>
<sequence>MIYEVTHTTIYEYESRVSFARCQLNIEPADRPGQRVLSHALHIVPKPVEMDRHRDFFGNWSTNIAFADPHDELTVRAVSRIEVDPPTALAPMMSESWERVREAAAEHPDLGPDSPVHGLFPSRFAPVSADVTAYGETSFPRGRPVVEAVRALMERIYEDFAYDPKATEVSTPVAEVLVARRGVCQDFAHLMIAALRGLGLSALYVSGYLRTIPPPGAERLVGADATHAWASVWCGSGVGWLGFDPTNAVLAGEDHVVLAVGRDYADVAPVSGVVMSAQGHRLSVEVDVVPL</sequence>
<organism evidence="2">
    <name type="scientific">Alsobacter sp. KACC 23698</name>
    <dbReference type="NCBI Taxonomy" id="3149229"/>
    <lineage>
        <taxon>Bacteria</taxon>
        <taxon>Pseudomonadati</taxon>
        <taxon>Pseudomonadota</taxon>
        <taxon>Alphaproteobacteria</taxon>
        <taxon>Hyphomicrobiales</taxon>
        <taxon>Alsobacteraceae</taxon>
        <taxon>Alsobacter</taxon>
    </lineage>
</organism>
<reference evidence="2" key="1">
    <citation type="submission" date="2024-05" db="EMBL/GenBank/DDBJ databases">
        <authorList>
            <person name="Kim S."/>
            <person name="Heo J."/>
            <person name="Choi H."/>
            <person name="Choi Y."/>
            <person name="Kwon S.-W."/>
            <person name="Kim Y."/>
        </authorList>
    </citation>
    <scope>NUCLEOTIDE SEQUENCE</scope>
    <source>
        <strain evidence="2">KACC 23698</strain>
    </source>
</reference>
<evidence type="ECO:0000259" key="1">
    <source>
        <dbReference type="SMART" id="SM00460"/>
    </source>
</evidence>
<dbReference type="EMBL" id="CP157484">
    <property type="protein sequence ID" value="XBO39095.1"/>
    <property type="molecule type" value="Genomic_DNA"/>
</dbReference>
<dbReference type="Pfam" id="PF01841">
    <property type="entry name" value="Transglut_core"/>
    <property type="match status" value="1"/>
</dbReference>
<dbReference type="SUPFAM" id="SSF54001">
    <property type="entry name" value="Cysteine proteinases"/>
    <property type="match status" value="1"/>
</dbReference>
<dbReference type="Pfam" id="PF08379">
    <property type="entry name" value="Bact_transglu_N"/>
    <property type="match status" value="1"/>
</dbReference>
<name>A0AAU7JG31_9HYPH</name>
<feature type="domain" description="Transglutaminase-like" evidence="1">
    <location>
        <begin position="176"/>
        <end position="247"/>
    </location>
</feature>
<protein>
    <submittedName>
        <fullName evidence="2">Transglutaminase family protein</fullName>
    </submittedName>
</protein>
<dbReference type="PANTHER" id="PTHR33490">
    <property type="entry name" value="BLR5614 PROTEIN-RELATED"/>
    <property type="match status" value="1"/>
</dbReference>